<sequence length="814" mass="90227">MCCMENRNNTPTYSFRCLSTSECSSCLEMDVGFEDIDEDETDWNSICSDFVQPPHVGVRSMQDSKLAQVVLRQKTVFHKHTLQVGVIHGGKYCSKVPVPPVQRVILHFDLDCFYAQVEMIRNPALRNVPLGIQQKYIIVTCNYVARDLGVTKLMLVTDAKEKCPQLVLVKGEDLTHYRETSYKVTELLMSFCPLVERLGFDENFMDITEMVERRMEQTPESAHYPYEGHVYNLDNAKVMVHPRLAVGSHIAAELRADIHSKLGLTGCAGIATSKLLAKLVAGAFKPNQQTTLLPESVKDLMGSLSGLRKIPGVGHQTAKRLQALGLVGVQDLQLFPLADLVREFGVSTAQRLQNLALGIDDTPVTPTGAPQSLSDEDSFKKMSSTNEVWQKVEDLLSSLLDRMHKDGRQPLTLRLTIRRYSATNKWFSRESRQCPIPNHIGQKMTSANSDALAQLVTMAMKLFHKMVDTNTAFHLTLLNVCFSNLQAKCAAVSKGSIASFFTHRTPEKTQASSRCQEDLSQSVLGNLRGQAGSDFEGKTEELTGQDASHWIPDIPSNLKIKPYTQSTMESPEASQQWPTVGECCIGGTVDDKRTNIPGMTDVPPLPPNIDPEVFRLLPEDIQKELLSPAYPETAHGLHSHSTQSVRPTESDPADRAHQSHHNHSEQPASLSQPAACKLNDSLHSTPIDLRETVKGFDRQPNAPTTNNQQEHTVSSLQYSLTDLLEEGNSSTGLVSQRQSADCGFPGNVDPKVFSELPPEVQRELLSEWRQQIPVLKISSSLKKQGKSPLAREKKAPAKSSQANNLLKYFKPSSG</sequence>
<dbReference type="Gene3D" id="6.10.250.1630">
    <property type="match status" value="2"/>
</dbReference>
<feature type="region of interest" description="Disordered" evidence="4">
    <location>
        <begin position="633"/>
        <end position="672"/>
    </location>
</feature>
<dbReference type="InterPro" id="IPR043128">
    <property type="entry name" value="Rev_trsase/Diguanyl_cyclase"/>
</dbReference>
<reference evidence="6" key="2">
    <citation type="submission" date="2025-08" db="UniProtKB">
        <authorList>
            <consortium name="Ensembl"/>
        </authorList>
    </citation>
    <scope>IDENTIFICATION</scope>
</reference>
<dbReference type="Pfam" id="PF00817">
    <property type="entry name" value="IMS"/>
    <property type="match status" value="1"/>
</dbReference>
<dbReference type="Proteomes" id="UP000314982">
    <property type="component" value="Unassembled WGS sequence"/>
</dbReference>
<dbReference type="Gene3D" id="3.30.70.270">
    <property type="match status" value="1"/>
</dbReference>
<dbReference type="STRING" id="62062.ENSHHUP00000079321"/>
<dbReference type="GO" id="GO:0019985">
    <property type="term" value="P:translesion synthesis"/>
    <property type="evidence" value="ECO:0007669"/>
    <property type="project" value="TreeGrafter"/>
</dbReference>
<dbReference type="Gene3D" id="3.40.1170.60">
    <property type="match status" value="1"/>
</dbReference>
<dbReference type="InterPro" id="IPR001126">
    <property type="entry name" value="UmuC"/>
</dbReference>
<accession>A0A4W5QNQ9</accession>
<evidence type="ECO:0000256" key="4">
    <source>
        <dbReference type="SAM" id="MobiDB-lite"/>
    </source>
</evidence>
<dbReference type="AlphaFoldDB" id="A0A4W5QNQ9"/>
<feature type="compositionally biased region" description="Basic and acidic residues" evidence="4">
    <location>
        <begin position="648"/>
        <end position="657"/>
    </location>
</feature>
<dbReference type="FunFam" id="3.30.70.270:FF:000013">
    <property type="entry name" value="Polymerase (DNA directed) iota"/>
    <property type="match status" value="1"/>
</dbReference>
<evidence type="ECO:0000256" key="1">
    <source>
        <dbReference type="ARBA" id="ARBA00010945"/>
    </source>
</evidence>
<dbReference type="FunFam" id="3.40.1170.60:FF:000006">
    <property type="entry name" value="DNA polymerase iota"/>
    <property type="match status" value="1"/>
</dbReference>
<organism evidence="6 7">
    <name type="scientific">Hucho hucho</name>
    <name type="common">huchen</name>
    <dbReference type="NCBI Taxonomy" id="62062"/>
    <lineage>
        <taxon>Eukaryota</taxon>
        <taxon>Metazoa</taxon>
        <taxon>Chordata</taxon>
        <taxon>Craniata</taxon>
        <taxon>Vertebrata</taxon>
        <taxon>Euteleostomi</taxon>
        <taxon>Actinopterygii</taxon>
        <taxon>Neopterygii</taxon>
        <taxon>Teleostei</taxon>
        <taxon>Protacanthopterygii</taxon>
        <taxon>Salmoniformes</taxon>
        <taxon>Salmonidae</taxon>
        <taxon>Salmoninae</taxon>
        <taxon>Hucho</taxon>
    </lineage>
</organism>
<feature type="domain" description="UmuC" evidence="5">
    <location>
        <begin position="105"/>
        <end position="314"/>
    </location>
</feature>
<dbReference type="InterPro" id="IPR025527">
    <property type="entry name" value="HUWE1/Rev1_UBM"/>
</dbReference>
<dbReference type="PIRSF" id="PIRSF036603">
    <property type="entry name" value="DPol_eta"/>
    <property type="match status" value="1"/>
</dbReference>
<dbReference type="InterPro" id="IPR017961">
    <property type="entry name" value="DNA_pol_Y-fam_little_finger"/>
</dbReference>
<feature type="region of interest" description="Disordered" evidence="4">
    <location>
        <begin position="779"/>
        <end position="814"/>
    </location>
</feature>
<dbReference type="GeneTree" id="ENSGT00940000159487"/>
<keyword evidence="2" id="KW-0237">DNA synthesis</keyword>
<proteinExistence type="inferred from homology"/>
<dbReference type="GO" id="GO:0003887">
    <property type="term" value="F:DNA-directed DNA polymerase activity"/>
    <property type="evidence" value="ECO:0007669"/>
    <property type="project" value="InterPro"/>
</dbReference>
<feature type="region of interest" description="Disordered" evidence="4">
    <location>
        <begin position="693"/>
        <end position="714"/>
    </location>
</feature>
<dbReference type="FunFam" id="3.30.1490.100:FF:000003">
    <property type="entry name" value="Polymerase (DNA directed) iota"/>
    <property type="match status" value="1"/>
</dbReference>
<dbReference type="GO" id="GO:0003684">
    <property type="term" value="F:damaged DNA binding"/>
    <property type="evidence" value="ECO:0007669"/>
    <property type="project" value="InterPro"/>
</dbReference>
<dbReference type="SUPFAM" id="SSF100879">
    <property type="entry name" value="Lesion bypass DNA polymerase (Y-family), little finger domain"/>
    <property type="match status" value="1"/>
</dbReference>
<dbReference type="InterPro" id="IPR053848">
    <property type="entry name" value="IMS_HHH_1"/>
</dbReference>
<dbReference type="Gene3D" id="3.30.1490.100">
    <property type="entry name" value="DNA polymerase, Y-family, little finger domain"/>
    <property type="match status" value="1"/>
</dbReference>
<evidence type="ECO:0000313" key="6">
    <source>
        <dbReference type="Ensembl" id="ENSHHUP00000079321.1"/>
    </source>
</evidence>
<dbReference type="Ensembl" id="ENSHHUT00000081876.1">
    <property type="protein sequence ID" value="ENSHHUP00000079321.1"/>
    <property type="gene ID" value="ENSHHUG00000046243.1"/>
</dbReference>
<evidence type="ECO:0000313" key="7">
    <source>
        <dbReference type="Proteomes" id="UP000314982"/>
    </source>
</evidence>
<comment type="similarity">
    <text evidence="1">Belongs to the DNA polymerase type-Y family.</text>
</comment>
<evidence type="ECO:0000256" key="3">
    <source>
        <dbReference type="ARBA" id="ARBA00022679"/>
    </source>
</evidence>
<dbReference type="Gene3D" id="1.10.150.20">
    <property type="entry name" value="5' to 3' exonuclease, C-terminal subdomain"/>
    <property type="match status" value="1"/>
</dbReference>
<feature type="compositionally biased region" description="Polar residues" evidence="4">
    <location>
        <begin position="701"/>
        <end position="714"/>
    </location>
</feature>
<dbReference type="PANTHER" id="PTHR46404:SF1">
    <property type="entry name" value="DNA POLYMERASE IOTA"/>
    <property type="match status" value="1"/>
</dbReference>
<dbReference type="InterPro" id="IPR043502">
    <property type="entry name" value="DNA/RNA_pol_sf"/>
</dbReference>
<evidence type="ECO:0000256" key="2">
    <source>
        <dbReference type="ARBA" id="ARBA00022634"/>
    </source>
</evidence>
<dbReference type="PROSITE" id="PS50173">
    <property type="entry name" value="UMUC"/>
    <property type="match status" value="1"/>
</dbReference>
<dbReference type="InterPro" id="IPR036775">
    <property type="entry name" value="DNA_pol_Y-fam_lit_finger_sf"/>
</dbReference>
<protein>
    <submittedName>
        <fullName evidence="6">Polymerase (DNA directed) iota</fullName>
    </submittedName>
</protein>
<dbReference type="Pfam" id="PF21999">
    <property type="entry name" value="IMS_HHH_1"/>
    <property type="match status" value="1"/>
</dbReference>
<dbReference type="Pfam" id="PF11799">
    <property type="entry name" value="IMS_C"/>
    <property type="match status" value="1"/>
</dbReference>
<keyword evidence="7" id="KW-1185">Reference proteome</keyword>
<reference evidence="6" key="3">
    <citation type="submission" date="2025-09" db="UniProtKB">
        <authorList>
            <consortium name="Ensembl"/>
        </authorList>
    </citation>
    <scope>IDENTIFICATION</scope>
</reference>
<keyword evidence="3" id="KW-0808">Transferase</keyword>
<dbReference type="PANTHER" id="PTHR46404">
    <property type="entry name" value="DNA POLYMERASE IOTA"/>
    <property type="match status" value="1"/>
</dbReference>
<evidence type="ECO:0000259" key="5">
    <source>
        <dbReference type="PROSITE" id="PS50173"/>
    </source>
</evidence>
<reference evidence="7" key="1">
    <citation type="submission" date="2018-06" db="EMBL/GenBank/DDBJ databases">
        <title>Genome assembly of Danube salmon.</title>
        <authorList>
            <person name="Macqueen D.J."/>
            <person name="Gundappa M.K."/>
        </authorList>
    </citation>
    <scope>NUCLEOTIDE SEQUENCE [LARGE SCALE GENOMIC DNA]</scope>
</reference>
<dbReference type="Pfam" id="PF14377">
    <property type="entry name" value="UBM"/>
    <property type="match status" value="2"/>
</dbReference>
<dbReference type="GO" id="GO:0006281">
    <property type="term" value="P:DNA repair"/>
    <property type="evidence" value="ECO:0007669"/>
    <property type="project" value="InterPro"/>
</dbReference>
<name>A0A4W5QNQ9_9TELE</name>
<dbReference type="SUPFAM" id="SSF56672">
    <property type="entry name" value="DNA/RNA polymerases"/>
    <property type="match status" value="1"/>
</dbReference>